<organism evidence="2 3">
    <name type="scientific">Paraburkholderia humisilvae</name>
    <dbReference type="NCBI Taxonomy" id="627669"/>
    <lineage>
        <taxon>Bacteria</taxon>
        <taxon>Pseudomonadati</taxon>
        <taxon>Pseudomonadota</taxon>
        <taxon>Betaproteobacteria</taxon>
        <taxon>Burkholderiales</taxon>
        <taxon>Burkholderiaceae</taxon>
        <taxon>Paraburkholderia</taxon>
    </lineage>
</organism>
<evidence type="ECO:0000313" key="2">
    <source>
        <dbReference type="EMBL" id="CAB3770134.1"/>
    </source>
</evidence>
<keyword evidence="1" id="KW-1133">Transmembrane helix</keyword>
<evidence type="ECO:0008006" key="4">
    <source>
        <dbReference type="Google" id="ProtNLM"/>
    </source>
</evidence>
<feature type="transmembrane region" description="Helical" evidence="1">
    <location>
        <begin position="260"/>
        <end position="280"/>
    </location>
</feature>
<feature type="transmembrane region" description="Helical" evidence="1">
    <location>
        <begin position="12"/>
        <end position="33"/>
    </location>
</feature>
<dbReference type="AlphaFoldDB" id="A0A6J5EVV6"/>
<proteinExistence type="predicted"/>
<feature type="transmembrane region" description="Helical" evidence="1">
    <location>
        <begin position="292"/>
        <end position="312"/>
    </location>
</feature>
<evidence type="ECO:0000256" key="1">
    <source>
        <dbReference type="SAM" id="Phobius"/>
    </source>
</evidence>
<dbReference type="Proteomes" id="UP000494363">
    <property type="component" value="Unassembled WGS sequence"/>
</dbReference>
<keyword evidence="3" id="KW-1185">Reference proteome</keyword>
<gene>
    <name evidence="2" type="ORF">LMG29542_06273</name>
</gene>
<keyword evidence="1" id="KW-0812">Transmembrane</keyword>
<dbReference type="EMBL" id="CADIKH010000044">
    <property type="protein sequence ID" value="CAB3770134.1"/>
    <property type="molecule type" value="Genomic_DNA"/>
</dbReference>
<sequence>MMENLEHIVVPTIFGGCTAFFVCCIAGLSSMRIRGASFRRVRKLSKPTGEVSGSGTLASVRGGKNTSADAALYHLVQAEHQEAKRLQDYCIAYLVSASATLFAAFVGTAMAATFMAGSEFFHVYSASLDIFALLLVAIAFRRSGRYRVDWIRQRAKTEFLRQWAQTEFILIGDAKQVSAQFDEFHAHANEALAPARGDLLDAVVAFADQRIEEIHARLKSAVTIRPEALTLYLNRRPVRQKSWFTTSVERISHDRDRREVYMVGLFFLASLAALVKFGSLVGLGDDSIATRLAVFALLIFIGLAGASTSAYLGQNQRSIRHRYRAQIREIDDWFVTHRHIVELGSAGHAPQAEDLGALAEAVTDFEQLMNAELFDWIAISTDDAMELGPV</sequence>
<protein>
    <recommendedName>
        <fullName evidence="4">SMODS and SLOG-associating 2TM effector domain-containing protein</fullName>
    </recommendedName>
</protein>
<name>A0A6J5EVV6_9BURK</name>
<feature type="transmembrane region" description="Helical" evidence="1">
    <location>
        <begin position="121"/>
        <end position="140"/>
    </location>
</feature>
<accession>A0A6J5EVV6</accession>
<evidence type="ECO:0000313" key="3">
    <source>
        <dbReference type="Proteomes" id="UP000494363"/>
    </source>
</evidence>
<feature type="transmembrane region" description="Helical" evidence="1">
    <location>
        <begin position="91"/>
        <end position="115"/>
    </location>
</feature>
<keyword evidence="1" id="KW-0472">Membrane</keyword>
<reference evidence="2 3" key="1">
    <citation type="submission" date="2020-04" db="EMBL/GenBank/DDBJ databases">
        <authorList>
            <person name="De Canck E."/>
        </authorList>
    </citation>
    <scope>NUCLEOTIDE SEQUENCE [LARGE SCALE GENOMIC DNA]</scope>
    <source>
        <strain evidence="2 3">LMG 29542</strain>
    </source>
</reference>
<dbReference type="RefSeq" id="WP_175231450.1">
    <property type="nucleotide sequence ID" value="NZ_CADIKH010000044.1"/>
</dbReference>